<feature type="transmembrane region" description="Helical" evidence="6">
    <location>
        <begin position="66"/>
        <end position="88"/>
    </location>
</feature>
<dbReference type="Pfam" id="PF03899">
    <property type="entry name" value="ATP-synt_I"/>
    <property type="match status" value="1"/>
</dbReference>
<dbReference type="Proteomes" id="UP000233398">
    <property type="component" value="Unassembled WGS sequence"/>
</dbReference>
<evidence type="ECO:0000256" key="3">
    <source>
        <dbReference type="ARBA" id="ARBA00022692"/>
    </source>
</evidence>
<organism evidence="7 8">
    <name type="scientific">Rhodohalobacter barkolensis</name>
    <dbReference type="NCBI Taxonomy" id="2053187"/>
    <lineage>
        <taxon>Bacteria</taxon>
        <taxon>Pseudomonadati</taxon>
        <taxon>Balneolota</taxon>
        <taxon>Balneolia</taxon>
        <taxon>Balneolales</taxon>
        <taxon>Balneolaceae</taxon>
        <taxon>Rhodohalobacter</taxon>
    </lineage>
</organism>
<evidence type="ECO:0000256" key="1">
    <source>
        <dbReference type="ARBA" id="ARBA00004651"/>
    </source>
</evidence>
<keyword evidence="2" id="KW-1003">Cell membrane</keyword>
<dbReference type="GO" id="GO:0005886">
    <property type="term" value="C:plasma membrane"/>
    <property type="evidence" value="ECO:0007669"/>
    <property type="project" value="UniProtKB-SubCell"/>
</dbReference>
<keyword evidence="4 6" id="KW-1133">Transmembrane helix</keyword>
<dbReference type="InterPro" id="IPR005598">
    <property type="entry name" value="ATP_synth_I"/>
</dbReference>
<protein>
    <recommendedName>
        <fullName evidence="9">ATP synthase subunit I</fullName>
    </recommendedName>
</protein>
<keyword evidence="5 6" id="KW-0472">Membrane</keyword>
<comment type="subcellular location">
    <subcellularLocation>
        <location evidence="1">Cell membrane</location>
        <topology evidence="1">Multi-pass membrane protein</topology>
    </subcellularLocation>
</comment>
<name>A0A2N0VM35_9BACT</name>
<dbReference type="RefSeq" id="WP_101072822.1">
    <property type="nucleotide sequence ID" value="NZ_PISP01000001.1"/>
</dbReference>
<evidence type="ECO:0008006" key="9">
    <source>
        <dbReference type="Google" id="ProtNLM"/>
    </source>
</evidence>
<evidence type="ECO:0000256" key="5">
    <source>
        <dbReference type="ARBA" id="ARBA00023136"/>
    </source>
</evidence>
<accession>A0A2N0VM35</accession>
<evidence type="ECO:0000256" key="2">
    <source>
        <dbReference type="ARBA" id="ARBA00022475"/>
    </source>
</evidence>
<evidence type="ECO:0000313" key="8">
    <source>
        <dbReference type="Proteomes" id="UP000233398"/>
    </source>
</evidence>
<comment type="caution">
    <text evidence="7">The sequence shown here is derived from an EMBL/GenBank/DDBJ whole genome shotgun (WGS) entry which is preliminary data.</text>
</comment>
<keyword evidence="3 6" id="KW-0812">Transmembrane</keyword>
<reference evidence="7 8" key="1">
    <citation type="submission" date="2017-11" db="EMBL/GenBank/DDBJ databases">
        <title>Rhodohalobacter 15182 sp. nov., isolated from a salt lake.</title>
        <authorList>
            <person name="Han S."/>
        </authorList>
    </citation>
    <scope>NUCLEOTIDE SEQUENCE [LARGE SCALE GENOMIC DNA]</scope>
    <source>
        <strain evidence="7 8">15182</strain>
    </source>
</reference>
<gene>
    <name evidence="7" type="ORF">CWD77_07350</name>
</gene>
<feature type="transmembrane region" description="Helical" evidence="6">
    <location>
        <begin position="32"/>
        <end position="54"/>
    </location>
</feature>
<feature type="transmembrane region" description="Helical" evidence="6">
    <location>
        <begin position="94"/>
        <end position="115"/>
    </location>
</feature>
<dbReference type="EMBL" id="PISP01000001">
    <property type="protein sequence ID" value="PKD45250.1"/>
    <property type="molecule type" value="Genomic_DNA"/>
</dbReference>
<dbReference type="OrthoDB" id="1525225at2"/>
<evidence type="ECO:0000256" key="4">
    <source>
        <dbReference type="ARBA" id="ARBA00022989"/>
    </source>
</evidence>
<proteinExistence type="predicted"/>
<sequence>MSLADRKLVISTFIIGLFFLSLGILLPNENTFGWFAGYLIGLLTVSLHLGASFFSKKTVLRDFIVSYYFGLFIRFILVLALFVLILILTKIDELSFTVSFIISYILHSVNEVIFLNQKLSD</sequence>
<feature type="transmembrane region" description="Helical" evidence="6">
    <location>
        <begin position="7"/>
        <end position="26"/>
    </location>
</feature>
<evidence type="ECO:0000313" key="7">
    <source>
        <dbReference type="EMBL" id="PKD45250.1"/>
    </source>
</evidence>
<keyword evidence="8" id="KW-1185">Reference proteome</keyword>
<evidence type="ECO:0000256" key="6">
    <source>
        <dbReference type="SAM" id="Phobius"/>
    </source>
</evidence>
<dbReference type="AlphaFoldDB" id="A0A2N0VM35"/>